<name>G4QMU9_GLANF</name>
<dbReference type="STRING" id="1085623.GNIT_2935"/>
<proteinExistence type="predicted"/>
<dbReference type="Pfam" id="PF00849">
    <property type="entry name" value="PseudoU_synth_2"/>
    <property type="match status" value="1"/>
</dbReference>
<dbReference type="InterPro" id="IPR006145">
    <property type="entry name" value="PsdUridine_synth_RsuA/RluA"/>
</dbReference>
<dbReference type="GO" id="GO:0003723">
    <property type="term" value="F:RNA binding"/>
    <property type="evidence" value="ECO:0007669"/>
    <property type="project" value="InterPro"/>
</dbReference>
<dbReference type="CDD" id="cd02869">
    <property type="entry name" value="PseudoU_synth_RluA_like"/>
    <property type="match status" value="1"/>
</dbReference>
<accession>G4QMU9</accession>
<gene>
    <name evidence="2" type="primary">rluA</name>
    <name evidence="2" type="ordered locus">GNIT_2935</name>
</gene>
<dbReference type="PANTHER" id="PTHR21600">
    <property type="entry name" value="MITOCHONDRIAL RNA PSEUDOURIDINE SYNTHASE"/>
    <property type="match status" value="1"/>
</dbReference>
<dbReference type="HOGENOM" id="CLU_016902_11_1_6"/>
<dbReference type="PROSITE" id="PS01129">
    <property type="entry name" value="PSI_RLU"/>
    <property type="match status" value="1"/>
</dbReference>
<protein>
    <submittedName>
        <fullName evidence="2">Pseudouridylate synthase, 23S RNA-specific</fullName>
    </submittedName>
</protein>
<dbReference type="GO" id="GO:0009982">
    <property type="term" value="F:pseudouridine synthase activity"/>
    <property type="evidence" value="ECO:0007669"/>
    <property type="project" value="InterPro"/>
</dbReference>
<dbReference type="InterPro" id="IPR006224">
    <property type="entry name" value="PsdUridine_synth_RluA-like_CS"/>
</dbReference>
<feature type="domain" description="Pseudouridine synthase RsuA/RluA-like" evidence="1">
    <location>
        <begin position="2"/>
        <end position="148"/>
    </location>
</feature>
<dbReference type="PANTHER" id="PTHR21600:SF89">
    <property type="entry name" value="RIBOSOMAL LARGE SUBUNIT PSEUDOURIDINE SYNTHASE A"/>
    <property type="match status" value="1"/>
</dbReference>
<dbReference type="InterPro" id="IPR020103">
    <property type="entry name" value="PsdUridine_synth_cat_dom_sf"/>
</dbReference>
<dbReference type="InterPro" id="IPR050188">
    <property type="entry name" value="RluA_PseudoU_synthase"/>
</dbReference>
<dbReference type="EMBL" id="CP003060">
    <property type="protein sequence ID" value="AEP31032.1"/>
    <property type="molecule type" value="Genomic_DNA"/>
</dbReference>
<evidence type="ECO:0000313" key="2">
    <source>
        <dbReference type="EMBL" id="AEP31032.1"/>
    </source>
</evidence>
<dbReference type="eggNOG" id="COG0564">
    <property type="taxonomic scope" value="Bacteria"/>
</dbReference>
<keyword evidence="3" id="KW-1185">Reference proteome</keyword>
<dbReference type="GO" id="GO:0140098">
    <property type="term" value="F:catalytic activity, acting on RNA"/>
    <property type="evidence" value="ECO:0007669"/>
    <property type="project" value="UniProtKB-ARBA"/>
</dbReference>
<dbReference type="GO" id="GO:0000455">
    <property type="term" value="P:enzyme-directed rRNA pseudouridine synthesis"/>
    <property type="evidence" value="ECO:0007669"/>
    <property type="project" value="TreeGrafter"/>
</dbReference>
<dbReference type="Proteomes" id="UP000009282">
    <property type="component" value="Chromosome"/>
</dbReference>
<dbReference type="SUPFAM" id="SSF55120">
    <property type="entry name" value="Pseudouridine synthase"/>
    <property type="match status" value="1"/>
</dbReference>
<dbReference type="KEGG" id="gni:GNIT_2935"/>
<dbReference type="Gene3D" id="3.30.2350.10">
    <property type="entry name" value="Pseudouridine synthase"/>
    <property type="match status" value="1"/>
</dbReference>
<evidence type="ECO:0000313" key="3">
    <source>
        <dbReference type="Proteomes" id="UP000009282"/>
    </source>
</evidence>
<evidence type="ECO:0000259" key="1">
    <source>
        <dbReference type="Pfam" id="PF00849"/>
    </source>
</evidence>
<dbReference type="AlphaFoldDB" id="G4QMU9"/>
<sequence>MLINKPSGLLSLSGKNPLNKDSVHFRLVQDFPTANLVHRLDLGTSGIMLIALSKLANANFTKQFQMQSVFKTYVSIVAGHVAGDHGQINMPIAKDPLLFPRLKTCSVNGKQAQTYYEVLERIQRPLSSRIRYQPQTGRTHQLRIHSQHMGHPILGCDLYGTKQSYEAASRLMLHAETLEFDHPVSGERLLSECSSPF</sequence>
<organism evidence="2 3">
    <name type="scientific">Glaciecola nitratireducens (strain JCM 12485 / KCTC 12276 / FR1064)</name>
    <dbReference type="NCBI Taxonomy" id="1085623"/>
    <lineage>
        <taxon>Bacteria</taxon>
        <taxon>Pseudomonadati</taxon>
        <taxon>Pseudomonadota</taxon>
        <taxon>Gammaproteobacteria</taxon>
        <taxon>Alteromonadales</taxon>
        <taxon>Alteromonadaceae</taxon>
        <taxon>Brumicola</taxon>
    </lineage>
</organism>
<reference evidence="2 3" key="1">
    <citation type="journal article" date="2011" name="J. Bacteriol.">
        <title>Complete genome sequence of seawater bacterium Glaciecola nitratireducens FR1064T.</title>
        <authorList>
            <person name="Bian F."/>
            <person name="Qin Q.L."/>
            <person name="Xie B.B."/>
            <person name="Shu Y.L."/>
            <person name="Zhang X.Y."/>
            <person name="Yu Y."/>
            <person name="Chen B."/>
            <person name="Chen X.L."/>
            <person name="Zhou B.C."/>
            <person name="Zhang Y.Z."/>
        </authorList>
    </citation>
    <scope>NUCLEOTIDE SEQUENCE [LARGE SCALE GENOMIC DNA]</scope>
    <source>
        <strain evidence="3">JCM 12485 / KCTC 12276 / FR1064</strain>
    </source>
</reference>